<keyword evidence="3" id="KW-1185">Reference proteome</keyword>
<name>A0A511AWI3_9PROT</name>
<feature type="domain" description="Metallo-beta-lactamase" evidence="1">
    <location>
        <begin position="98"/>
        <end position="294"/>
    </location>
</feature>
<dbReference type="OrthoDB" id="9805728at2"/>
<protein>
    <submittedName>
        <fullName evidence="2">MBL fold metallo-hydrolase</fullName>
    </submittedName>
</protein>
<evidence type="ECO:0000259" key="1">
    <source>
        <dbReference type="Pfam" id="PF12706"/>
    </source>
</evidence>
<proteinExistence type="predicted"/>
<dbReference type="Pfam" id="PF12706">
    <property type="entry name" value="Lactamase_B_2"/>
    <property type="match status" value="1"/>
</dbReference>
<gene>
    <name evidence="2" type="ORF">GWA01_03380</name>
</gene>
<dbReference type="Proteomes" id="UP000321230">
    <property type="component" value="Unassembled WGS sequence"/>
</dbReference>
<dbReference type="PANTHER" id="PTHR15032:SF4">
    <property type="entry name" value="N-ACYL-PHOSPHATIDYLETHANOLAMINE-HYDROLYZING PHOSPHOLIPASE D"/>
    <property type="match status" value="1"/>
</dbReference>
<dbReference type="GO" id="GO:0016787">
    <property type="term" value="F:hydrolase activity"/>
    <property type="evidence" value="ECO:0007669"/>
    <property type="project" value="UniProtKB-KW"/>
</dbReference>
<evidence type="ECO:0000313" key="2">
    <source>
        <dbReference type="EMBL" id="GEK92568.1"/>
    </source>
</evidence>
<evidence type="ECO:0000313" key="3">
    <source>
        <dbReference type="Proteomes" id="UP000321230"/>
    </source>
</evidence>
<accession>A0A511AWI3</accession>
<comment type="caution">
    <text evidence="2">The sequence shown here is derived from an EMBL/GenBank/DDBJ whole genome shotgun (WGS) entry which is preliminary data.</text>
</comment>
<dbReference type="EMBL" id="BJUZ01000001">
    <property type="protein sequence ID" value="GEK92568.1"/>
    <property type="molecule type" value="Genomic_DNA"/>
</dbReference>
<dbReference type="InterPro" id="IPR036866">
    <property type="entry name" value="RibonucZ/Hydroxyglut_hydro"/>
</dbReference>
<dbReference type="AlphaFoldDB" id="A0A511AWI3"/>
<dbReference type="InterPro" id="IPR001279">
    <property type="entry name" value="Metallo-B-lactamas"/>
</dbReference>
<keyword evidence="2" id="KW-0378">Hydrolase</keyword>
<dbReference type="SUPFAM" id="SSF56281">
    <property type="entry name" value="Metallo-hydrolase/oxidoreductase"/>
    <property type="match status" value="1"/>
</dbReference>
<dbReference type="GO" id="GO:0005737">
    <property type="term" value="C:cytoplasm"/>
    <property type="evidence" value="ECO:0007669"/>
    <property type="project" value="TreeGrafter"/>
</dbReference>
<reference evidence="2 3" key="1">
    <citation type="submission" date="2019-07" db="EMBL/GenBank/DDBJ databases">
        <title>Whole genome shotgun sequence of Gluconobacter wancherniae NBRC 103581.</title>
        <authorList>
            <person name="Hosoyama A."/>
            <person name="Uohara A."/>
            <person name="Ohji S."/>
            <person name="Ichikawa N."/>
        </authorList>
    </citation>
    <scope>NUCLEOTIDE SEQUENCE [LARGE SCALE GENOMIC DNA]</scope>
    <source>
        <strain evidence="2 3">NBRC 103581</strain>
    </source>
</reference>
<sequence length="340" mass="38518">MSEHDLLLESADAHFNGERFFNPPCYRPDEHLSPKTAPERARNIFRWQMGLRPRWPDALPPTAMYPLPSPKPGECVATFINHATVLLQFGRKERQPLRIITDPIFSERCSPFRNMGPKRVREPGLPLNDLPPIDIILVSHCHYDHLDLPTLRHLAGRDDPLCISFLGNRRHLEKAGLPRIVELDWWESLNVDGACITATPALHGSARTPFDSNRALWGSFMIEADDHRVFFAGDTAWGKHFDVIRQRCGVPDLALIPIGAYAPRDLMRRVHMCPEEAVKTFEALGTNNAIGIHFNTFQLTDEGILEPAGRLKIAMHHHAGRFEVLDNGESRTLPPPRTSR</sequence>
<dbReference type="Gene3D" id="3.60.15.10">
    <property type="entry name" value="Ribonuclease Z/Hydroxyacylglutathione hydrolase-like"/>
    <property type="match status" value="1"/>
</dbReference>
<dbReference type="RefSeq" id="WP_146793391.1">
    <property type="nucleotide sequence ID" value="NZ_BARC01000005.1"/>
</dbReference>
<organism evidence="2 3">
    <name type="scientific">Gluconobacter wancherniae NBRC 103581</name>
    <dbReference type="NCBI Taxonomy" id="656744"/>
    <lineage>
        <taxon>Bacteria</taxon>
        <taxon>Pseudomonadati</taxon>
        <taxon>Pseudomonadota</taxon>
        <taxon>Alphaproteobacteria</taxon>
        <taxon>Acetobacterales</taxon>
        <taxon>Acetobacteraceae</taxon>
        <taxon>Gluconobacter</taxon>
    </lineage>
</organism>
<dbReference type="PANTHER" id="PTHR15032">
    <property type="entry name" value="N-ACYL-PHOSPHATIDYLETHANOLAMINE-HYDROLYZING PHOSPHOLIPASE D"/>
    <property type="match status" value="1"/>
</dbReference>